<dbReference type="InterPro" id="IPR016151">
    <property type="entry name" value="DNA_mismatch_repair_MutS_N"/>
</dbReference>
<feature type="region of interest" description="Disordered" evidence="8">
    <location>
        <begin position="1"/>
        <end position="26"/>
    </location>
</feature>
<feature type="compositionally biased region" description="Polar residues" evidence="8">
    <location>
        <begin position="253"/>
        <end position="262"/>
    </location>
</feature>
<sequence length="1638" mass="191462">MLNRKTLASQQTQQQRNNNFSTTNYLGYDQTNHRQIQSPESQKTQRGSFRKIYPFKPTTLSPKKITLNQTPIPRVKQFNIPQQNLKRNPPIKNKRFNGAFQTPNQMIKNKFQNSNNVSNWQPPQLQKRQFQSQVVLQPNRYTNTKNNYKRNFATQPHSRTNSNYQYHQNQRQVQPRLQQFQQPLSQRNNNCPTDYRNQNHFQQKNSYYHYNAFYQKKKPIAQKNKITNYFSPQKKQPQTRIKKEHLNKKHKNVGNNINNYSLQKDKYTPSDLFENSKKDQQKNEKTVKSDNMISIDDDFFNIIDDLFDSIPTNTFEEKDGLNSFKEQKEKKNSLKINKNISNLQDINGPLCSEIEQVKNSQNFTLNINDSKTFPNQKKSIIKDNKKQTKSNFQIGKSIYSGTKVINNQLTNKLNHFSNLTDDDHLFLDKNKNETNVIKDSKPDQRKKIQISILKKDILKKKQILKQKSELQNQYNRKLKHRIGTGAAWYAITHCFESKYSFLKNIRDHKARTPKDPGYDCTTLLIEPKYYQSMKDFERQYWEIKSINFDVVIFFKKGIFYELFETDAQLGNELFGLKLTKNTSRKMQMAGVPERSFEEWAAKFIANGFKIGKVDQVETVIQHKKRRTNSHNRSGNERGSRQNQKNKISNSSQSKYGAGTEGQSKNQILDNFKGQNQIKINDRKRGYPSQQPSHSSNQKNVLKRELTQVLTCGTLTDEQFINSAQSIYLLSFITQMIENNYMKIGVCIVDTSTGLFQLCEFADQYPQLKQFETLLYQIQPKEIIYPQGTDLRILKFLKKTIEIQPTCNCLTNEQCWDSEITLHKIRFKRYFFQNNNNNNNNNNHNNNNNNNSNNKMDSSENGKYFPKVFQKAINKEQTLLISAFGGCVSYLTNLKLDTKLVSYHNFKEYSILENSKSMILDAQTLINLEILMNNATGKMEGSLIDKLDHCKTNFGKRLLKKWLCHPLVDEKIINERLNAVEDLINNVNTTDRDLFQQFLKKLPDLERRISRIHSGFCTLKQFLETIEAFEKINQFIQSEVDQNYLNGKFKSKKLKRLFQVENNLFTLTNPLNEIFQLFDFEKTKMTNEIHPKIGLDQNYDHLIKEKNELLNQLDNHLKGIKLLFQNSNGNRADFKNKDIEHIKFKNVGKQKYLIEIPKSLLNKNFKIPYYWHLQSQTQKFKRYWTNEIQTILPQLDEIDDNLQFITKKILKNLFKEFCKYNQIWRQIIQNLSEFDVLLSFSLASLSFDQGLYCKPKFISPSKTNKNQQYFEVKKLIHPCVKSRIGQFIPNDTVLGSLNNNHPIAVNGNGNDNDNDNGNGNDNDNDNDNDVRIQNDMDIDIDKDDDNNKNEKTIDNNTKGVNKENLNSNDENPLALIIEGPNMAGKSTLLRQNCIAIILAQIGCFVPAESFTLTPVDRIFTRIGASDDIIHGQSTFMVELDETSTILKNVTEKSFVIMDELGRGTTTEDGFSIAYSVLDHLLTKNCRLLFSTHYHSLADEFQDNKKVNNYHMAYQTLNNSKQILLLYKLIPGRCSISFGTNVARMAGIPKFIVNLAENLALEFDKFAKLHHQKKLKQFVKYEKQIQKKKEKKKKEINLEKKDLELLKNLIHLVNKKNSKLVNENQTQLFKWFSELVNYLN</sequence>
<feature type="compositionally biased region" description="Low complexity" evidence="8">
    <location>
        <begin position="835"/>
        <end position="853"/>
    </location>
</feature>
<evidence type="ECO:0000313" key="10">
    <source>
        <dbReference type="EMBL" id="KAJ6242943.1"/>
    </source>
</evidence>
<dbReference type="PANTHER" id="PTHR11361:SF148">
    <property type="entry name" value="DNA MISMATCH REPAIR PROTEIN MSH6"/>
    <property type="match status" value="1"/>
</dbReference>
<evidence type="ECO:0000256" key="1">
    <source>
        <dbReference type="ARBA" id="ARBA00006271"/>
    </source>
</evidence>
<dbReference type="InterPro" id="IPR027417">
    <property type="entry name" value="P-loop_NTPase"/>
</dbReference>
<dbReference type="Pfam" id="PF05188">
    <property type="entry name" value="MutS_II"/>
    <property type="match status" value="1"/>
</dbReference>
<feature type="region of interest" description="Disordered" evidence="8">
    <location>
        <begin position="1303"/>
        <end position="1365"/>
    </location>
</feature>
<dbReference type="PIRSF" id="PIRSF037677">
    <property type="entry name" value="DNA_mis_repair_Msh6"/>
    <property type="match status" value="1"/>
</dbReference>
<dbReference type="Gene3D" id="1.10.1420.10">
    <property type="match status" value="2"/>
</dbReference>
<dbReference type="PROSITE" id="PS00486">
    <property type="entry name" value="DNA_MISMATCH_REPAIR_2"/>
    <property type="match status" value="1"/>
</dbReference>
<feature type="region of interest" description="Disordered" evidence="8">
    <location>
        <begin position="835"/>
        <end position="856"/>
    </location>
</feature>
<dbReference type="InterPro" id="IPR036678">
    <property type="entry name" value="MutS_con_dom_sf"/>
</dbReference>
<comment type="function">
    <text evidence="6">Component of the post-replicative DNA mismatch repair system (MMR).</text>
</comment>
<name>A0ABQ8YED2_9EUKA</name>
<evidence type="ECO:0000256" key="6">
    <source>
        <dbReference type="PIRNR" id="PIRNR037677"/>
    </source>
</evidence>
<dbReference type="SUPFAM" id="SSF52540">
    <property type="entry name" value="P-loop containing nucleoside triphosphate hydrolases"/>
    <property type="match status" value="1"/>
</dbReference>
<feature type="compositionally biased region" description="Basic and acidic residues" evidence="8">
    <location>
        <begin position="263"/>
        <end position="287"/>
    </location>
</feature>
<dbReference type="SUPFAM" id="SSF55271">
    <property type="entry name" value="DNA repair protein MutS, domain I"/>
    <property type="match status" value="1"/>
</dbReference>
<dbReference type="InterPro" id="IPR007860">
    <property type="entry name" value="DNA_mmatch_repair_MutS_con_dom"/>
</dbReference>
<dbReference type="Proteomes" id="UP001150062">
    <property type="component" value="Unassembled WGS sequence"/>
</dbReference>
<comment type="similarity">
    <text evidence="1 6">Belongs to the DNA mismatch repair MutS family.</text>
</comment>
<reference evidence="10" key="1">
    <citation type="submission" date="2022-08" db="EMBL/GenBank/DDBJ databases">
        <title>Novel sulfate-reducing endosymbionts in the free-living metamonad Anaeramoeba.</title>
        <authorList>
            <person name="Jerlstrom-Hultqvist J."/>
            <person name="Cepicka I."/>
            <person name="Gallot-Lavallee L."/>
            <person name="Salas-Leiva D."/>
            <person name="Curtis B.A."/>
            <person name="Zahonova K."/>
            <person name="Pipaliya S."/>
            <person name="Dacks J."/>
            <person name="Roger A.J."/>
        </authorList>
    </citation>
    <scope>NUCLEOTIDE SEQUENCE</scope>
    <source>
        <strain evidence="10">Schooner1</strain>
    </source>
</reference>
<evidence type="ECO:0000256" key="3">
    <source>
        <dbReference type="ARBA" id="ARBA00022763"/>
    </source>
</evidence>
<evidence type="ECO:0000313" key="11">
    <source>
        <dbReference type="Proteomes" id="UP001150062"/>
    </source>
</evidence>
<dbReference type="InterPro" id="IPR000432">
    <property type="entry name" value="DNA_mismatch_repair_MutS_C"/>
</dbReference>
<evidence type="ECO:0000256" key="5">
    <source>
        <dbReference type="ARBA" id="ARBA00023125"/>
    </source>
</evidence>
<evidence type="ECO:0000256" key="2">
    <source>
        <dbReference type="ARBA" id="ARBA00022741"/>
    </source>
</evidence>
<organism evidence="10 11">
    <name type="scientific">Anaeramoeba flamelloides</name>
    <dbReference type="NCBI Taxonomy" id="1746091"/>
    <lineage>
        <taxon>Eukaryota</taxon>
        <taxon>Metamonada</taxon>
        <taxon>Anaeramoebidae</taxon>
        <taxon>Anaeramoeba</taxon>
    </lineage>
</organism>
<dbReference type="Gene3D" id="3.30.420.110">
    <property type="entry name" value="MutS, connector domain"/>
    <property type="match status" value="1"/>
</dbReference>
<dbReference type="InterPro" id="IPR045076">
    <property type="entry name" value="MutS"/>
</dbReference>
<evidence type="ECO:0000256" key="4">
    <source>
        <dbReference type="ARBA" id="ARBA00022840"/>
    </source>
</evidence>
<keyword evidence="11" id="KW-1185">Reference proteome</keyword>
<dbReference type="Pfam" id="PF00488">
    <property type="entry name" value="MutS_V"/>
    <property type="match status" value="1"/>
</dbReference>
<dbReference type="InterPro" id="IPR007696">
    <property type="entry name" value="DNA_mismatch_repair_MutS_core"/>
</dbReference>
<dbReference type="SUPFAM" id="SSF48334">
    <property type="entry name" value="DNA repair protein MutS, domain III"/>
    <property type="match status" value="1"/>
</dbReference>
<protein>
    <recommendedName>
        <fullName evidence="6">DNA mismatch repair protein</fullName>
    </recommendedName>
</protein>
<dbReference type="Gene3D" id="3.40.1170.10">
    <property type="entry name" value="DNA repair protein MutS, domain I"/>
    <property type="match status" value="1"/>
</dbReference>
<dbReference type="InterPro" id="IPR036187">
    <property type="entry name" value="DNA_mismatch_repair_MutS_sf"/>
</dbReference>
<dbReference type="EMBL" id="JAOAOG010000173">
    <property type="protein sequence ID" value="KAJ6242943.1"/>
    <property type="molecule type" value="Genomic_DNA"/>
</dbReference>
<dbReference type="PANTHER" id="PTHR11361">
    <property type="entry name" value="DNA MISMATCH REPAIR PROTEIN MUTS FAMILY MEMBER"/>
    <property type="match status" value="1"/>
</dbReference>
<feature type="region of interest" description="Disordered" evidence="8">
    <location>
        <begin position="249"/>
        <end position="287"/>
    </location>
</feature>
<feature type="domain" description="DNA mismatch repair proteins mutS family" evidence="9">
    <location>
        <begin position="1452"/>
        <end position="1468"/>
    </location>
</feature>
<dbReference type="InterPro" id="IPR017261">
    <property type="entry name" value="DNA_mismatch_repair_MutS/MSH"/>
</dbReference>
<keyword evidence="3 6" id="KW-0227">DNA damage</keyword>
<feature type="region of interest" description="Disordered" evidence="8">
    <location>
        <begin position="620"/>
        <end position="667"/>
    </location>
</feature>
<dbReference type="Pfam" id="PF05192">
    <property type="entry name" value="MutS_III"/>
    <property type="match status" value="1"/>
</dbReference>
<dbReference type="SMART" id="SM00534">
    <property type="entry name" value="MUTSac"/>
    <property type="match status" value="1"/>
</dbReference>
<dbReference type="SUPFAM" id="SSF53150">
    <property type="entry name" value="DNA repair protein MutS, domain II"/>
    <property type="match status" value="1"/>
</dbReference>
<evidence type="ECO:0000256" key="8">
    <source>
        <dbReference type="SAM" id="MobiDB-lite"/>
    </source>
</evidence>
<feature type="compositionally biased region" description="Low complexity" evidence="8">
    <location>
        <begin position="640"/>
        <end position="654"/>
    </location>
</feature>
<proteinExistence type="inferred from homology"/>
<dbReference type="Pfam" id="PF01624">
    <property type="entry name" value="MutS_I"/>
    <property type="match status" value="1"/>
</dbReference>
<feature type="compositionally biased region" description="Low complexity" evidence="8">
    <location>
        <begin position="1305"/>
        <end position="1320"/>
    </location>
</feature>
<feature type="coiled-coil region" evidence="7">
    <location>
        <begin position="1569"/>
        <end position="1607"/>
    </location>
</feature>
<evidence type="ECO:0000256" key="7">
    <source>
        <dbReference type="SAM" id="Coils"/>
    </source>
</evidence>
<evidence type="ECO:0000259" key="9">
    <source>
        <dbReference type="PROSITE" id="PS00486"/>
    </source>
</evidence>
<accession>A0ABQ8YED2</accession>
<keyword evidence="5 6" id="KW-0238">DNA-binding</keyword>
<dbReference type="Gene3D" id="3.40.50.300">
    <property type="entry name" value="P-loop containing nucleotide triphosphate hydrolases"/>
    <property type="match status" value="1"/>
</dbReference>
<gene>
    <name evidence="10" type="ORF">M0813_02799</name>
</gene>
<keyword evidence="7" id="KW-0175">Coiled coil</keyword>
<keyword evidence="2 6" id="KW-0547">Nucleotide-binding</keyword>
<dbReference type="InterPro" id="IPR007695">
    <property type="entry name" value="DNA_mismatch_repair_MutS-lik_N"/>
</dbReference>
<keyword evidence="4 6" id="KW-0067">ATP-binding</keyword>
<dbReference type="SMART" id="SM00533">
    <property type="entry name" value="MUTSd"/>
    <property type="match status" value="1"/>
</dbReference>
<feature type="compositionally biased region" description="Polar residues" evidence="8">
    <location>
        <begin position="1356"/>
        <end position="1365"/>
    </location>
</feature>
<comment type="caution">
    <text evidence="10">The sequence shown here is derived from an EMBL/GenBank/DDBJ whole genome shotgun (WGS) entry which is preliminary data.</text>
</comment>
<keyword evidence="6" id="KW-0234">DNA repair</keyword>